<protein>
    <submittedName>
        <fullName evidence="1">Uncharacterized protein</fullName>
    </submittedName>
</protein>
<dbReference type="Proteomes" id="UP000319716">
    <property type="component" value="Unassembled WGS sequence"/>
</dbReference>
<gene>
    <name evidence="1" type="ORF">NBRC111894_1434</name>
</gene>
<comment type="caution">
    <text evidence="1">The sequence shown here is derived from an EMBL/GenBank/DDBJ whole genome shotgun (WGS) entry which is preliminary data.</text>
</comment>
<organism evidence="1 2">
    <name type="scientific">Sporolactobacillus inulinus</name>
    <dbReference type="NCBI Taxonomy" id="2078"/>
    <lineage>
        <taxon>Bacteria</taxon>
        <taxon>Bacillati</taxon>
        <taxon>Bacillota</taxon>
        <taxon>Bacilli</taxon>
        <taxon>Bacillales</taxon>
        <taxon>Sporolactobacillaceae</taxon>
        <taxon>Sporolactobacillus</taxon>
    </lineage>
</organism>
<sequence length="56" mass="6634">MRVKPNKHSECVLKSFFFEKLFLHPFYILSASGFRSEMRIRIFIGNDRNMSNHGAK</sequence>
<name>A0A4Y1ZA30_9BACL</name>
<evidence type="ECO:0000313" key="1">
    <source>
        <dbReference type="EMBL" id="GAY75880.1"/>
    </source>
</evidence>
<dbReference type="AlphaFoldDB" id="A0A4Y1ZA30"/>
<evidence type="ECO:0000313" key="2">
    <source>
        <dbReference type="Proteomes" id="UP000319716"/>
    </source>
</evidence>
<reference evidence="1 2" key="1">
    <citation type="submission" date="2017-11" db="EMBL/GenBank/DDBJ databases">
        <title>Draft Genome Sequence of Sporolactobacillus inulinus NBRC 111894 Isolated from Koso, a Japanese Sugar-Vegetable Fermented Beverage.</title>
        <authorList>
            <person name="Chiou T.Y."/>
            <person name="Oshima K."/>
            <person name="Suda W."/>
            <person name="Hattori M."/>
            <person name="Takahashi T."/>
        </authorList>
    </citation>
    <scope>NUCLEOTIDE SEQUENCE [LARGE SCALE GENOMIC DNA]</scope>
    <source>
        <strain evidence="1 2">NBRC111894</strain>
    </source>
</reference>
<dbReference type="EMBL" id="BEXB01000009">
    <property type="protein sequence ID" value="GAY75880.1"/>
    <property type="molecule type" value="Genomic_DNA"/>
</dbReference>
<accession>A0A4Y1ZA30</accession>
<proteinExistence type="predicted"/>